<dbReference type="EMBL" id="HACG01053059">
    <property type="protein sequence ID" value="CEK99930.1"/>
    <property type="molecule type" value="Transcribed_RNA"/>
</dbReference>
<protein>
    <submittedName>
        <fullName evidence="2">Uncharacterized protein</fullName>
    </submittedName>
</protein>
<accession>A0A0B7C660</accession>
<evidence type="ECO:0000256" key="1">
    <source>
        <dbReference type="SAM" id="MobiDB-lite"/>
    </source>
</evidence>
<feature type="compositionally biased region" description="Polar residues" evidence="1">
    <location>
        <begin position="43"/>
        <end position="53"/>
    </location>
</feature>
<organism evidence="2">
    <name type="scientific">Arion vulgaris</name>
    <dbReference type="NCBI Taxonomy" id="1028688"/>
    <lineage>
        <taxon>Eukaryota</taxon>
        <taxon>Metazoa</taxon>
        <taxon>Spiralia</taxon>
        <taxon>Lophotrochozoa</taxon>
        <taxon>Mollusca</taxon>
        <taxon>Gastropoda</taxon>
        <taxon>Heterobranchia</taxon>
        <taxon>Euthyneura</taxon>
        <taxon>Panpulmonata</taxon>
        <taxon>Eupulmonata</taxon>
        <taxon>Stylommatophora</taxon>
        <taxon>Helicina</taxon>
        <taxon>Arionoidea</taxon>
        <taxon>Arionidae</taxon>
        <taxon>Arion</taxon>
    </lineage>
</organism>
<feature type="region of interest" description="Disordered" evidence="1">
    <location>
        <begin position="1"/>
        <end position="83"/>
    </location>
</feature>
<feature type="compositionally biased region" description="Polar residues" evidence="1">
    <location>
        <begin position="1"/>
        <end position="10"/>
    </location>
</feature>
<dbReference type="AlphaFoldDB" id="A0A0B7C660"/>
<gene>
    <name evidence="2" type="primary">ORF222468</name>
</gene>
<sequence>VDNAASSSLKRVTPTPLLEPSQMSTSKSIMAAKSFTPGFPPNAASSSVAPRSISQQTQSSTQQQSPQQQKSTLQQKSVPAQQI</sequence>
<evidence type="ECO:0000313" key="2">
    <source>
        <dbReference type="EMBL" id="CEK99930.1"/>
    </source>
</evidence>
<proteinExistence type="predicted"/>
<reference evidence="2" key="1">
    <citation type="submission" date="2014-12" db="EMBL/GenBank/DDBJ databases">
        <title>Insight into the proteome of Arion vulgaris.</title>
        <authorList>
            <person name="Aradska J."/>
            <person name="Bulat T."/>
            <person name="Smidak R."/>
            <person name="Sarate P."/>
            <person name="Gangsoo J."/>
            <person name="Sialana F."/>
            <person name="Bilban M."/>
            <person name="Lubec G."/>
        </authorList>
    </citation>
    <scope>NUCLEOTIDE SEQUENCE</scope>
    <source>
        <tissue evidence="2">Skin</tissue>
    </source>
</reference>
<feature type="non-terminal residue" evidence="2">
    <location>
        <position position="83"/>
    </location>
</feature>
<feature type="non-terminal residue" evidence="2">
    <location>
        <position position="1"/>
    </location>
</feature>
<feature type="compositionally biased region" description="Low complexity" evidence="1">
    <location>
        <begin position="54"/>
        <end position="77"/>
    </location>
</feature>
<name>A0A0B7C660_9EUPU</name>